<evidence type="ECO:0000256" key="11">
    <source>
        <dbReference type="ARBA" id="ARBA00023303"/>
    </source>
</evidence>
<proteinExistence type="predicted"/>
<dbReference type="SMART" id="SM00918">
    <property type="entry name" value="Lig_chan-Glu_bd"/>
    <property type="match status" value="1"/>
</dbReference>
<organism evidence="14 15">
    <name type="scientific">Cloeon dipterum</name>
    <dbReference type="NCBI Taxonomy" id="197152"/>
    <lineage>
        <taxon>Eukaryota</taxon>
        <taxon>Metazoa</taxon>
        <taxon>Ecdysozoa</taxon>
        <taxon>Arthropoda</taxon>
        <taxon>Hexapoda</taxon>
        <taxon>Insecta</taxon>
        <taxon>Pterygota</taxon>
        <taxon>Palaeoptera</taxon>
        <taxon>Ephemeroptera</taxon>
        <taxon>Pisciforma</taxon>
        <taxon>Baetidae</taxon>
        <taxon>Cloeon</taxon>
    </lineage>
</organism>
<evidence type="ECO:0000256" key="7">
    <source>
        <dbReference type="ARBA" id="ARBA00023136"/>
    </source>
</evidence>
<dbReference type="Pfam" id="PF10613">
    <property type="entry name" value="Lig_chan-Glu_bd"/>
    <property type="match status" value="1"/>
</dbReference>
<dbReference type="GO" id="GO:0005886">
    <property type="term" value="C:plasma membrane"/>
    <property type="evidence" value="ECO:0007669"/>
    <property type="project" value="UniProtKB-SubCell"/>
</dbReference>
<evidence type="ECO:0000256" key="6">
    <source>
        <dbReference type="ARBA" id="ARBA00023065"/>
    </source>
</evidence>
<protein>
    <recommendedName>
        <fullName evidence="13">Ionotropic glutamate receptor L-glutamate and glycine-binding domain-containing protein</fullName>
    </recommendedName>
</protein>
<comment type="caution">
    <text evidence="14">The sequence shown here is derived from an EMBL/GenBank/DDBJ whole genome shotgun (WGS) entry which is preliminary data.</text>
</comment>
<feature type="transmembrane region" description="Helical" evidence="12">
    <location>
        <begin position="456"/>
        <end position="476"/>
    </location>
</feature>
<dbReference type="GO" id="GO:0015276">
    <property type="term" value="F:ligand-gated monoatomic ion channel activity"/>
    <property type="evidence" value="ECO:0007669"/>
    <property type="project" value="InterPro"/>
</dbReference>
<evidence type="ECO:0000256" key="10">
    <source>
        <dbReference type="ARBA" id="ARBA00023286"/>
    </source>
</evidence>
<keyword evidence="10" id="KW-1071">Ligand-gated ion channel</keyword>
<evidence type="ECO:0000256" key="9">
    <source>
        <dbReference type="ARBA" id="ARBA00023180"/>
    </source>
</evidence>
<keyword evidence="11" id="KW-0407">Ion channel</keyword>
<feature type="transmembrane region" description="Helical" evidence="12">
    <location>
        <begin position="265"/>
        <end position="283"/>
    </location>
</feature>
<reference evidence="14 15" key="1">
    <citation type="submission" date="2020-04" db="EMBL/GenBank/DDBJ databases">
        <authorList>
            <person name="Alioto T."/>
            <person name="Alioto T."/>
            <person name="Gomez Garrido J."/>
        </authorList>
    </citation>
    <scope>NUCLEOTIDE SEQUENCE [LARGE SCALE GENOMIC DNA]</scope>
</reference>
<keyword evidence="6" id="KW-0406">Ion transport</keyword>
<evidence type="ECO:0000256" key="12">
    <source>
        <dbReference type="SAM" id="Phobius"/>
    </source>
</evidence>
<dbReference type="OrthoDB" id="8186464at2759"/>
<dbReference type="InterPro" id="IPR019594">
    <property type="entry name" value="Glu/Gly-bd"/>
</dbReference>
<dbReference type="InterPro" id="IPR052192">
    <property type="entry name" value="Insect_Ionotropic_Sensory_Rcpt"/>
</dbReference>
<keyword evidence="5 12" id="KW-1133">Transmembrane helix</keyword>
<dbReference type="AlphaFoldDB" id="A0A8S1C529"/>
<keyword evidence="2" id="KW-0813">Transport</keyword>
<keyword evidence="15" id="KW-1185">Reference proteome</keyword>
<sequence length="526" mass="60314">MLSDGEIRNFQNISLRVDSDVFIANVFTKSVEIGEIYAIGAIQKFLVLGSWLAEKNELDLFGLKLHKLKRRQNLMGMEIKVSTVNINPQYTILQKDASGRNVFGGGYVGNILKNFQQVLNVTYNIKELDGYAYGLYLTSNDSWTGLMGDLQRGIADVTGCEISSAKERLQYVDFTQPIQIIGRHLHFKKPERQLNWGAFLQPFSPSIWVSLSFTLPLAASVKYLLYKLSPKNEGRTNFSADFFGVFSALVLQGWSGYFGGPSRRFFIWTIFACYMIVSIAYSAKMVAMRTNETPKIPINSLTDVLNKRDWDFGFVTKALERDIFQFSSPDTMLGKIWKNKIEGKKERTLVSSIDEGLSKTFKGNYVFMAFNFASRQVLHQKFGLENACQIHVLKETFFKHPLSIGLQKHSEIKEIFDYRLMILFETGLLDVGMQHSMIKEAVCEEEAFTKINILDVAPAMLLLSFGMVLALFVLFLEHAWITRKKWVKRILNIYWPKFMTGESNDTQNMNEFKKMILKYENGKFLK</sequence>
<dbReference type="PANTHER" id="PTHR42643:SF32">
    <property type="entry name" value="IONOTROPIC RECEPTOR 31A, ISOFORM C-RELATED"/>
    <property type="match status" value="1"/>
</dbReference>
<keyword evidence="4 12" id="KW-0812">Transmembrane</keyword>
<keyword evidence="8" id="KW-0675">Receptor</keyword>
<dbReference type="SUPFAM" id="SSF53850">
    <property type="entry name" value="Periplasmic binding protein-like II"/>
    <property type="match status" value="1"/>
</dbReference>
<dbReference type="PANTHER" id="PTHR42643">
    <property type="entry name" value="IONOTROPIC RECEPTOR 20A-RELATED"/>
    <property type="match status" value="1"/>
</dbReference>
<accession>A0A8S1C529</accession>
<dbReference type="Proteomes" id="UP000494165">
    <property type="component" value="Unassembled WGS sequence"/>
</dbReference>
<evidence type="ECO:0000313" key="14">
    <source>
        <dbReference type="EMBL" id="CAB3363221.1"/>
    </source>
</evidence>
<evidence type="ECO:0000256" key="4">
    <source>
        <dbReference type="ARBA" id="ARBA00022692"/>
    </source>
</evidence>
<dbReference type="Gene3D" id="3.40.190.10">
    <property type="entry name" value="Periplasmic binding protein-like II"/>
    <property type="match status" value="3"/>
</dbReference>
<evidence type="ECO:0000313" key="15">
    <source>
        <dbReference type="Proteomes" id="UP000494165"/>
    </source>
</evidence>
<dbReference type="EMBL" id="CADEPI010000011">
    <property type="protein sequence ID" value="CAB3363221.1"/>
    <property type="molecule type" value="Genomic_DNA"/>
</dbReference>
<feature type="transmembrane region" description="Helical" evidence="12">
    <location>
        <begin position="238"/>
        <end position="259"/>
    </location>
</feature>
<keyword evidence="7 12" id="KW-0472">Membrane</keyword>
<feature type="transmembrane region" description="Helical" evidence="12">
    <location>
        <begin position="207"/>
        <end position="226"/>
    </location>
</feature>
<evidence type="ECO:0000256" key="5">
    <source>
        <dbReference type="ARBA" id="ARBA00022989"/>
    </source>
</evidence>
<gene>
    <name evidence="14" type="ORF">CLODIP_2_CD14803</name>
</gene>
<comment type="subcellular location">
    <subcellularLocation>
        <location evidence="1">Cell membrane</location>
        <topology evidence="1">Multi-pass membrane protein</topology>
    </subcellularLocation>
</comment>
<keyword evidence="9" id="KW-0325">Glycoprotein</keyword>
<evidence type="ECO:0000256" key="3">
    <source>
        <dbReference type="ARBA" id="ARBA00022475"/>
    </source>
</evidence>
<evidence type="ECO:0000256" key="1">
    <source>
        <dbReference type="ARBA" id="ARBA00004651"/>
    </source>
</evidence>
<evidence type="ECO:0000256" key="8">
    <source>
        <dbReference type="ARBA" id="ARBA00023170"/>
    </source>
</evidence>
<keyword evidence="3" id="KW-1003">Cell membrane</keyword>
<feature type="domain" description="Ionotropic glutamate receptor L-glutamate and glycine-binding" evidence="13">
    <location>
        <begin position="89"/>
        <end position="152"/>
    </location>
</feature>
<evidence type="ECO:0000259" key="13">
    <source>
        <dbReference type="SMART" id="SM00918"/>
    </source>
</evidence>
<name>A0A8S1C529_9INSE</name>
<evidence type="ECO:0000256" key="2">
    <source>
        <dbReference type="ARBA" id="ARBA00022448"/>
    </source>
</evidence>